<organism evidence="1 2">
    <name type="scientific">Candidatus Magasanikbacteria bacterium RIFOXYD1_FULL_40_23</name>
    <dbReference type="NCBI Taxonomy" id="1798705"/>
    <lineage>
        <taxon>Bacteria</taxon>
        <taxon>Candidatus Magasanikiibacteriota</taxon>
    </lineage>
</organism>
<gene>
    <name evidence="1" type="ORF">A2563_03650</name>
</gene>
<reference evidence="1 2" key="1">
    <citation type="journal article" date="2016" name="Nat. Commun.">
        <title>Thousands of microbial genomes shed light on interconnected biogeochemical processes in an aquifer system.</title>
        <authorList>
            <person name="Anantharaman K."/>
            <person name="Brown C.T."/>
            <person name="Hug L.A."/>
            <person name="Sharon I."/>
            <person name="Castelle C.J."/>
            <person name="Probst A.J."/>
            <person name="Thomas B.C."/>
            <person name="Singh A."/>
            <person name="Wilkins M.J."/>
            <person name="Karaoz U."/>
            <person name="Brodie E.L."/>
            <person name="Williams K.H."/>
            <person name="Hubbard S.S."/>
            <person name="Banfield J.F."/>
        </authorList>
    </citation>
    <scope>NUCLEOTIDE SEQUENCE [LARGE SCALE GENOMIC DNA]</scope>
</reference>
<dbReference type="STRING" id="1798705.A2563_03650"/>
<dbReference type="AlphaFoldDB" id="A0A1F6P983"/>
<proteinExistence type="predicted"/>
<accession>A0A1F6P983</accession>
<evidence type="ECO:0000313" key="1">
    <source>
        <dbReference type="EMBL" id="OGH92737.1"/>
    </source>
</evidence>
<name>A0A1F6P983_9BACT</name>
<dbReference type="Proteomes" id="UP000176634">
    <property type="component" value="Unassembled WGS sequence"/>
</dbReference>
<comment type="caution">
    <text evidence="1">The sequence shown here is derived from an EMBL/GenBank/DDBJ whole genome shotgun (WGS) entry which is preliminary data.</text>
</comment>
<sequence>MKTVEPIELDDESLVDLPEVSDTTPVGGGTGVIGSVIGAYPSRFAPCSKEGAQYAAQKLHDAAICVGPCNCAWSSSYFLNYIGCTNLKHGNTTKLEKLLEGIGWVRRPITKENRKNLPVGLLVGKGHVGVSLGNGLQFQSGGLKEDWKEMNQRGKGNCPAIGRDSYANPAPCNFCTKISGIRPIVSPEHKDGWNARCSSNQVWDKDTIWNTFWYDIISPPGS</sequence>
<protein>
    <submittedName>
        <fullName evidence="1">Uncharacterized protein</fullName>
    </submittedName>
</protein>
<evidence type="ECO:0000313" key="2">
    <source>
        <dbReference type="Proteomes" id="UP000176634"/>
    </source>
</evidence>
<dbReference type="EMBL" id="MFRA01000005">
    <property type="protein sequence ID" value="OGH92737.1"/>
    <property type="molecule type" value="Genomic_DNA"/>
</dbReference>